<protein>
    <submittedName>
        <fullName evidence="3">DUF5641 domain-containing protein</fullName>
    </submittedName>
</protein>
<feature type="region of interest" description="Disordered" evidence="1">
    <location>
        <begin position="142"/>
        <end position="168"/>
    </location>
</feature>
<evidence type="ECO:0000313" key="4">
    <source>
        <dbReference type="Proteomes" id="UP001054945"/>
    </source>
</evidence>
<dbReference type="Proteomes" id="UP001054945">
    <property type="component" value="Unassembled WGS sequence"/>
</dbReference>
<keyword evidence="4" id="KW-1185">Reference proteome</keyword>
<dbReference type="Pfam" id="PF18701">
    <property type="entry name" value="DUF5641"/>
    <property type="match status" value="1"/>
</dbReference>
<dbReference type="PANTHER" id="PTHR47331">
    <property type="entry name" value="PHD-TYPE DOMAIN-CONTAINING PROTEIN"/>
    <property type="match status" value="1"/>
</dbReference>
<dbReference type="EMBL" id="BPLR01021656">
    <property type="protein sequence ID" value="GIX92085.1"/>
    <property type="molecule type" value="Genomic_DNA"/>
</dbReference>
<comment type="caution">
    <text evidence="3">The sequence shown here is derived from an EMBL/GenBank/DDBJ whole genome shotgun (WGS) entry which is preliminary data.</text>
</comment>
<reference evidence="3 4" key="1">
    <citation type="submission" date="2021-06" db="EMBL/GenBank/DDBJ databases">
        <title>Caerostris extrusa draft genome.</title>
        <authorList>
            <person name="Kono N."/>
            <person name="Arakawa K."/>
        </authorList>
    </citation>
    <scope>NUCLEOTIDE SEQUENCE [LARGE SCALE GENOMIC DNA]</scope>
</reference>
<organism evidence="3 4">
    <name type="scientific">Caerostris extrusa</name>
    <name type="common">Bark spider</name>
    <name type="synonym">Caerostris bankana</name>
    <dbReference type="NCBI Taxonomy" id="172846"/>
    <lineage>
        <taxon>Eukaryota</taxon>
        <taxon>Metazoa</taxon>
        <taxon>Ecdysozoa</taxon>
        <taxon>Arthropoda</taxon>
        <taxon>Chelicerata</taxon>
        <taxon>Arachnida</taxon>
        <taxon>Araneae</taxon>
        <taxon>Araneomorphae</taxon>
        <taxon>Entelegynae</taxon>
        <taxon>Araneoidea</taxon>
        <taxon>Araneidae</taxon>
        <taxon>Caerostris</taxon>
    </lineage>
</organism>
<dbReference type="PANTHER" id="PTHR47331:SF5">
    <property type="entry name" value="RIBONUCLEASE H"/>
    <property type="match status" value="1"/>
</dbReference>
<sequence length="192" mass="22573">MRAVKPSDFIQDIKGNETMDLDTVDDKHLRKRIRYLQNLRYQLRQRFQKEYLSELIRSPQSFSKRRNLSPGDIVLVDSDNTKRLNWPLGSFIELFQGKDNVERVARLRVAKGKIIRLIQRIYPLELSSPEIVPINDVPVRVKDSSDTSDNDNQHTVSNEQSFESKDLPKEQLETLKRSRFVRQIVPVKRLDL</sequence>
<accession>A0AAV4P680</accession>
<name>A0AAV4P680_CAEEX</name>
<proteinExistence type="predicted"/>
<evidence type="ECO:0000259" key="2">
    <source>
        <dbReference type="Pfam" id="PF18701"/>
    </source>
</evidence>
<evidence type="ECO:0000256" key="1">
    <source>
        <dbReference type="SAM" id="MobiDB-lite"/>
    </source>
</evidence>
<dbReference type="InterPro" id="IPR040676">
    <property type="entry name" value="DUF5641"/>
</dbReference>
<feature type="domain" description="DUF5641" evidence="2">
    <location>
        <begin position="32"/>
        <end position="124"/>
    </location>
</feature>
<evidence type="ECO:0000313" key="3">
    <source>
        <dbReference type="EMBL" id="GIX92085.1"/>
    </source>
</evidence>
<dbReference type="AlphaFoldDB" id="A0AAV4P680"/>
<gene>
    <name evidence="3" type="primary">AVEN_1927_1</name>
    <name evidence="3" type="ORF">CEXT_476901</name>
</gene>